<feature type="compositionally biased region" description="Acidic residues" evidence="2">
    <location>
        <begin position="328"/>
        <end position="339"/>
    </location>
</feature>
<organism evidence="3 4">
    <name type="scientific">Haliangium ochraceum (strain DSM 14365 / JCM 11303 / SMP-2)</name>
    <dbReference type="NCBI Taxonomy" id="502025"/>
    <lineage>
        <taxon>Bacteria</taxon>
        <taxon>Pseudomonadati</taxon>
        <taxon>Myxococcota</taxon>
        <taxon>Polyangia</taxon>
        <taxon>Haliangiales</taxon>
        <taxon>Kofleriaceae</taxon>
        <taxon>Haliangium</taxon>
    </lineage>
</organism>
<dbReference type="Proteomes" id="UP000001880">
    <property type="component" value="Chromosome"/>
</dbReference>
<evidence type="ECO:0000313" key="4">
    <source>
        <dbReference type="Proteomes" id="UP000001880"/>
    </source>
</evidence>
<feature type="compositionally biased region" description="Basic and acidic residues" evidence="2">
    <location>
        <begin position="106"/>
        <end position="122"/>
    </location>
</feature>
<feature type="repeat" description="TPR" evidence="1">
    <location>
        <begin position="11"/>
        <end position="44"/>
    </location>
</feature>
<evidence type="ECO:0000256" key="1">
    <source>
        <dbReference type="PROSITE-ProRule" id="PRU00339"/>
    </source>
</evidence>
<gene>
    <name evidence="3" type="ordered locus">Hoch_0391</name>
</gene>
<dbReference type="eggNOG" id="ENOG50300Z2">
    <property type="taxonomic scope" value="Bacteria"/>
</dbReference>
<keyword evidence="4" id="KW-1185">Reference proteome</keyword>
<name>D0LJ03_HALO1</name>
<dbReference type="SMART" id="SM00028">
    <property type="entry name" value="TPR"/>
    <property type="match status" value="2"/>
</dbReference>
<feature type="compositionally biased region" description="Pro residues" evidence="2">
    <location>
        <begin position="159"/>
        <end position="179"/>
    </location>
</feature>
<dbReference type="EMBL" id="CP001804">
    <property type="protein sequence ID" value="ACY13032.1"/>
    <property type="molecule type" value="Genomic_DNA"/>
</dbReference>
<feature type="compositionally biased region" description="Acidic residues" evidence="2">
    <location>
        <begin position="124"/>
        <end position="153"/>
    </location>
</feature>
<feature type="compositionally biased region" description="Polar residues" evidence="2">
    <location>
        <begin position="243"/>
        <end position="253"/>
    </location>
</feature>
<dbReference type="AlphaFoldDB" id="D0LJ03"/>
<dbReference type="InterPro" id="IPR019734">
    <property type="entry name" value="TPR_rpt"/>
</dbReference>
<feature type="region of interest" description="Disordered" evidence="2">
    <location>
        <begin position="55"/>
        <end position="83"/>
    </location>
</feature>
<feature type="compositionally biased region" description="Low complexity" evidence="2">
    <location>
        <begin position="270"/>
        <end position="286"/>
    </location>
</feature>
<dbReference type="HOGENOM" id="CLU_419651_0_0_7"/>
<dbReference type="STRING" id="502025.Hoch_0391"/>
<feature type="compositionally biased region" description="Basic and acidic residues" evidence="2">
    <location>
        <begin position="340"/>
        <end position="350"/>
    </location>
</feature>
<dbReference type="OrthoDB" id="5380785at2"/>
<sequence length="653" mass="69043">MAGSDKLRERAQALIEDGLERYQAGESNKAITAWRHALALDPRAEDARDYIKRAQQGLPIAGSDTSADPDASAGGVAATGEPASAAANALAATSAWADKSYPLDIIDDRSEPAEQPAEKTLSDADSEDFALEDTSEGPPIDDDDFELEPEFEFEQAMPTPAPQPATPAPQPATPAPRPASPADAAPKPPIQQRSVPRPGAVRGVPAIVPSIIPPIPAAPSPQAQRGVPAASGDRPAPGATPAPLSSPSATKRTQLGVAAPSGGQPPTDVAATQALETAELADPAAEAPDDTAELAANADEESDTARQPSPALDVTQPISAADLGIPDDTPEELPVEDTEPTERQDLREHTQSVSMAPTVELARAATKSLGQPAANSHHEHAFGKTLELGDIEAGREDASQFDVGETYQIDVTGLDESALPPVVIEDVDEPSEEEMLREEAEAEARAPTEQLYGIGRSVPLPTREQPGVSKSVSRVSIELPDDAEELVLEAVTDDGAEPGEELSAEQMLLAALEEELPRRPGDDERENKRVRWLIEQAHAEYVGGDYKTAVKTANLALDEAPDSAAGQAELHHHQDTLVEIYAAFEGDPQAIPSVAIAPSEYGNHDLDSRAVFLLSRIDGMLTIDDLLIVSGMPPLETHRYLCHLLFEGILTLR</sequence>
<evidence type="ECO:0000256" key="2">
    <source>
        <dbReference type="SAM" id="MobiDB-lite"/>
    </source>
</evidence>
<feature type="region of interest" description="Disordered" evidence="2">
    <location>
        <begin position="103"/>
        <end position="359"/>
    </location>
</feature>
<reference evidence="3 4" key="1">
    <citation type="journal article" date="2010" name="Stand. Genomic Sci.">
        <title>Complete genome sequence of Haliangium ochraceum type strain (SMP-2).</title>
        <authorList>
            <consortium name="US DOE Joint Genome Institute (JGI-PGF)"/>
            <person name="Ivanova N."/>
            <person name="Daum C."/>
            <person name="Lang E."/>
            <person name="Abt B."/>
            <person name="Kopitz M."/>
            <person name="Saunders E."/>
            <person name="Lapidus A."/>
            <person name="Lucas S."/>
            <person name="Glavina Del Rio T."/>
            <person name="Nolan M."/>
            <person name="Tice H."/>
            <person name="Copeland A."/>
            <person name="Cheng J.F."/>
            <person name="Chen F."/>
            <person name="Bruce D."/>
            <person name="Goodwin L."/>
            <person name="Pitluck S."/>
            <person name="Mavromatis K."/>
            <person name="Pati A."/>
            <person name="Mikhailova N."/>
            <person name="Chen A."/>
            <person name="Palaniappan K."/>
            <person name="Land M."/>
            <person name="Hauser L."/>
            <person name="Chang Y.J."/>
            <person name="Jeffries C.D."/>
            <person name="Detter J.C."/>
            <person name="Brettin T."/>
            <person name="Rohde M."/>
            <person name="Goker M."/>
            <person name="Bristow J."/>
            <person name="Markowitz V."/>
            <person name="Eisen J.A."/>
            <person name="Hugenholtz P."/>
            <person name="Kyrpides N.C."/>
            <person name="Klenk H.P."/>
        </authorList>
    </citation>
    <scope>NUCLEOTIDE SEQUENCE [LARGE SCALE GENOMIC DNA]</scope>
    <source>
        <strain evidence="4">DSM 14365 / CIP 107738 / JCM 11303 / AJ 13395 / SMP-2</strain>
    </source>
</reference>
<feature type="compositionally biased region" description="Acidic residues" evidence="2">
    <location>
        <begin position="287"/>
        <end position="302"/>
    </location>
</feature>
<protein>
    <submittedName>
        <fullName evidence="3">Tetratricopeptide repeat protein</fullName>
    </submittedName>
</protein>
<keyword evidence="1" id="KW-0802">TPR repeat</keyword>
<dbReference type="RefSeq" id="WP_012825659.1">
    <property type="nucleotide sequence ID" value="NC_013440.1"/>
</dbReference>
<dbReference type="PROSITE" id="PS50005">
    <property type="entry name" value="TPR"/>
    <property type="match status" value="1"/>
</dbReference>
<proteinExistence type="predicted"/>
<evidence type="ECO:0000313" key="3">
    <source>
        <dbReference type="EMBL" id="ACY13032.1"/>
    </source>
</evidence>
<dbReference type="KEGG" id="hoh:Hoch_0391"/>
<accession>D0LJ03</accession>